<sequence>MQEPQQGVCNTQKCAIHAGTRWVFNTQAPEGSIDKDFGLQVILILSTLYTLPESYNGGIINSKLRELRGKRMSSSRENGDQ</sequence>
<evidence type="ECO:0000313" key="2">
    <source>
        <dbReference type="Proteomes" id="UP001181693"/>
    </source>
</evidence>
<protein>
    <submittedName>
        <fullName evidence="1">Uncharacterized protein</fullName>
    </submittedName>
</protein>
<dbReference type="Proteomes" id="UP001181693">
    <property type="component" value="Unassembled WGS sequence"/>
</dbReference>
<dbReference type="EMBL" id="DYDO01000006">
    <property type="protein sequence ID" value="DBA21833.1"/>
    <property type="molecule type" value="Genomic_DNA"/>
</dbReference>
<organism evidence="1 2">
    <name type="scientific">Pyxicephalus adspersus</name>
    <name type="common">African bullfrog</name>
    <dbReference type="NCBI Taxonomy" id="30357"/>
    <lineage>
        <taxon>Eukaryota</taxon>
        <taxon>Metazoa</taxon>
        <taxon>Chordata</taxon>
        <taxon>Craniata</taxon>
        <taxon>Vertebrata</taxon>
        <taxon>Euteleostomi</taxon>
        <taxon>Amphibia</taxon>
        <taxon>Batrachia</taxon>
        <taxon>Anura</taxon>
        <taxon>Neobatrachia</taxon>
        <taxon>Ranoidea</taxon>
        <taxon>Pyxicephalidae</taxon>
        <taxon>Pyxicephalinae</taxon>
        <taxon>Pyxicephalus</taxon>
    </lineage>
</organism>
<accession>A0AAV3AIH1</accession>
<proteinExistence type="predicted"/>
<reference evidence="1" key="1">
    <citation type="thesis" date="2020" institute="ProQuest LLC" country="789 East Eisenhower Parkway, Ann Arbor, MI, USA">
        <title>Comparative Genomics and Chromosome Evolution.</title>
        <authorList>
            <person name="Mudd A.B."/>
        </authorList>
    </citation>
    <scope>NUCLEOTIDE SEQUENCE</scope>
    <source>
        <strain evidence="1">1538</strain>
        <tissue evidence="1">Blood</tissue>
    </source>
</reference>
<dbReference type="AlphaFoldDB" id="A0AAV3AIH1"/>
<evidence type="ECO:0000313" key="1">
    <source>
        <dbReference type="EMBL" id="DBA21833.1"/>
    </source>
</evidence>
<keyword evidence="2" id="KW-1185">Reference proteome</keyword>
<gene>
    <name evidence="1" type="ORF">GDO54_012962</name>
</gene>
<comment type="caution">
    <text evidence="1">The sequence shown here is derived from an EMBL/GenBank/DDBJ whole genome shotgun (WGS) entry which is preliminary data.</text>
</comment>
<name>A0AAV3AIH1_PYXAD</name>